<dbReference type="Proteomes" id="UP001219862">
    <property type="component" value="Unassembled WGS sequence"/>
</dbReference>
<comment type="caution">
    <text evidence="5">The sequence shown here is derived from an EMBL/GenBank/DDBJ whole genome shotgun (WGS) entry which is preliminary data.</text>
</comment>
<keyword evidence="2" id="KW-0472">Membrane</keyword>
<keyword evidence="5" id="KW-0675">Receptor</keyword>
<keyword evidence="3" id="KW-0998">Cell outer membrane</keyword>
<proteinExistence type="predicted"/>
<reference evidence="5 6" key="1">
    <citation type="submission" date="2022-10" db="EMBL/GenBank/DDBJ databases">
        <title>paucibacter sp. hw8 Genome sequencing.</title>
        <authorList>
            <person name="Park S."/>
        </authorList>
    </citation>
    <scope>NUCLEOTIDE SEQUENCE [LARGE SCALE GENOMIC DNA]</scope>
    <source>
        <strain evidence="6">hw8</strain>
    </source>
</reference>
<evidence type="ECO:0000256" key="1">
    <source>
        <dbReference type="ARBA" id="ARBA00004442"/>
    </source>
</evidence>
<evidence type="ECO:0000256" key="2">
    <source>
        <dbReference type="ARBA" id="ARBA00023136"/>
    </source>
</evidence>
<dbReference type="RefSeq" id="WP_273596847.1">
    <property type="nucleotide sequence ID" value="NZ_JAQQXS010000008.1"/>
</dbReference>
<evidence type="ECO:0000259" key="4">
    <source>
        <dbReference type="Pfam" id="PF00593"/>
    </source>
</evidence>
<dbReference type="SUPFAM" id="SSF56935">
    <property type="entry name" value="Porins"/>
    <property type="match status" value="1"/>
</dbReference>
<dbReference type="PANTHER" id="PTHR47234">
    <property type="match status" value="1"/>
</dbReference>
<feature type="non-terminal residue" evidence="5">
    <location>
        <position position="1"/>
    </location>
</feature>
<dbReference type="Pfam" id="PF00593">
    <property type="entry name" value="TonB_dep_Rec_b-barrel"/>
    <property type="match status" value="1"/>
</dbReference>
<keyword evidence="6" id="KW-1185">Reference proteome</keyword>
<dbReference type="InterPro" id="IPR000531">
    <property type="entry name" value="Beta-barrel_TonB"/>
</dbReference>
<dbReference type="PANTHER" id="PTHR47234:SF2">
    <property type="entry name" value="TONB-DEPENDENT RECEPTOR"/>
    <property type="match status" value="1"/>
</dbReference>
<evidence type="ECO:0000313" key="5">
    <source>
        <dbReference type="EMBL" id="MDC8785741.1"/>
    </source>
</evidence>
<accession>A0ABT5KS39</accession>
<dbReference type="Gene3D" id="2.40.170.20">
    <property type="entry name" value="TonB-dependent receptor, beta-barrel domain"/>
    <property type="match status" value="1"/>
</dbReference>
<dbReference type="EMBL" id="JAQQXS010000008">
    <property type="protein sequence ID" value="MDC8785741.1"/>
    <property type="molecule type" value="Genomic_DNA"/>
</dbReference>
<evidence type="ECO:0000313" key="6">
    <source>
        <dbReference type="Proteomes" id="UP001219862"/>
    </source>
</evidence>
<organism evidence="5 6">
    <name type="scientific">Roseateles koreensis</name>
    <dbReference type="NCBI Taxonomy" id="2987526"/>
    <lineage>
        <taxon>Bacteria</taxon>
        <taxon>Pseudomonadati</taxon>
        <taxon>Pseudomonadota</taxon>
        <taxon>Betaproteobacteria</taxon>
        <taxon>Burkholderiales</taxon>
        <taxon>Sphaerotilaceae</taxon>
        <taxon>Roseateles</taxon>
    </lineage>
</organism>
<dbReference type="InterPro" id="IPR036942">
    <property type="entry name" value="Beta-barrel_TonB_sf"/>
</dbReference>
<feature type="domain" description="TonB-dependent receptor-like beta-barrel" evidence="4">
    <location>
        <begin position="114"/>
        <end position="545"/>
    </location>
</feature>
<name>A0ABT5KS39_9BURK</name>
<evidence type="ECO:0000256" key="3">
    <source>
        <dbReference type="ARBA" id="ARBA00023237"/>
    </source>
</evidence>
<protein>
    <submittedName>
        <fullName evidence="5">TonB-dependent receptor</fullName>
    </submittedName>
</protein>
<sequence length="587" mass="62987">STAPWPTRMSVAFNSLPNGADRDDLVQPHAGKNEFCRSDYSDTGGTVVSTGNLNLLNLKKALGPSFLNANGVVQCGTPANPLPLAGCTPFDILGGPSASTPAALAYVMSTGQATYGSTVKSLTADMSGELFSLPAGPVSAAVGAEHRQLAGYDRPGQFEQSGYSTDLAAQATVGNYSVKEIYAELAVPVLRDQPLAQMLSLNLATRHSNYSNFGATTNSKASFVYKPIKELMTRGTWAQGFRAPTLSDTFGGGSQTFDSFLDPCDSVKGDAAGNAATRANCLAAGLPSTYRQLNQSGAPVTAATQGLVPFMSGAGNADLKPETAVTKTLGFVYSPASLPGLDFSLDWYKIVIDNRIKSISASDVMNQCYINGVTSFCNKLTRDPLTGQINSLHRGNANLGKQETEGIDFSLNYRFPAMPWGQFSFKSESAYVKSFKVKSTADSGWIDYIGEFSGNPYYRFRSNMTVDWARGDWGASFGTRYYSGVKTQCWDIGSDTSPPVECSNPVDTWSDGIGFNKTKAMIYNDLTISYNTSWKGKIMVGANNVFNISPRINYSANSGYSGNSSSASVDPDLPLDRFFWVRYNQAF</sequence>
<comment type="subcellular location">
    <subcellularLocation>
        <location evidence="1">Cell outer membrane</location>
    </subcellularLocation>
</comment>
<gene>
    <name evidence="5" type="ORF">PRZ01_11105</name>
</gene>